<keyword evidence="3" id="KW-0645">Protease</keyword>
<evidence type="ECO:0000256" key="2">
    <source>
        <dbReference type="ARBA" id="ARBA00022475"/>
    </source>
</evidence>
<dbReference type="Pfam" id="PF09721">
    <property type="entry name" value="Exosortase_EpsH"/>
    <property type="match status" value="1"/>
</dbReference>
<feature type="transmembrane region" description="Helical" evidence="8">
    <location>
        <begin position="97"/>
        <end position="115"/>
    </location>
</feature>
<dbReference type="GO" id="GO:0006508">
    <property type="term" value="P:proteolysis"/>
    <property type="evidence" value="ECO:0007669"/>
    <property type="project" value="UniProtKB-KW"/>
</dbReference>
<feature type="transmembrane region" description="Helical" evidence="8">
    <location>
        <begin position="40"/>
        <end position="57"/>
    </location>
</feature>
<keyword evidence="2" id="KW-1003">Cell membrane</keyword>
<feature type="transmembrane region" description="Helical" evidence="8">
    <location>
        <begin position="12"/>
        <end position="34"/>
    </location>
</feature>
<comment type="subcellular location">
    <subcellularLocation>
        <location evidence="1">Cell membrane</location>
        <topology evidence="1">Multi-pass membrane protein</topology>
    </subcellularLocation>
</comment>
<reference evidence="9" key="1">
    <citation type="submission" date="2021-05" db="EMBL/GenBank/DDBJ databases">
        <authorList>
            <person name="Pietrasiak N."/>
            <person name="Ward R."/>
            <person name="Stajich J.E."/>
            <person name="Kurbessoian T."/>
        </authorList>
    </citation>
    <scope>NUCLEOTIDE SEQUENCE</scope>
    <source>
        <strain evidence="9">JT2-VF2</strain>
    </source>
</reference>
<feature type="transmembrane region" description="Helical" evidence="8">
    <location>
        <begin position="179"/>
        <end position="204"/>
    </location>
</feature>
<protein>
    <submittedName>
        <fullName evidence="9">Cyanoexosortase A</fullName>
        <ecNumber evidence="9">3.4.22.-</ecNumber>
    </submittedName>
</protein>
<dbReference type="AlphaFoldDB" id="A0A951Q1D3"/>
<keyword evidence="6 8" id="KW-1133">Transmembrane helix</keyword>
<dbReference type="InterPro" id="IPR019127">
    <property type="entry name" value="Exosortase"/>
</dbReference>
<dbReference type="InterPro" id="IPR022505">
    <property type="entry name" value="Exosortase_cyanobac"/>
</dbReference>
<evidence type="ECO:0000256" key="5">
    <source>
        <dbReference type="ARBA" id="ARBA00022801"/>
    </source>
</evidence>
<reference evidence="9" key="2">
    <citation type="journal article" date="2022" name="Microbiol. Resour. Announc.">
        <title>Metagenome Sequencing to Explore Phylogenomics of Terrestrial Cyanobacteria.</title>
        <authorList>
            <person name="Ward R.D."/>
            <person name="Stajich J.E."/>
            <person name="Johansen J.R."/>
            <person name="Huntemann M."/>
            <person name="Clum A."/>
            <person name="Foster B."/>
            <person name="Foster B."/>
            <person name="Roux S."/>
            <person name="Palaniappan K."/>
            <person name="Varghese N."/>
            <person name="Mukherjee S."/>
            <person name="Reddy T.B.K."/>
            <person name="Daum C."/>
            <person name="Copeland A."/>
            <person name="Chen I.A."/>
            <person name="Ivanova N.N."/>
            <person name="Kyrpides N.C."/>
            <person name="Shapiro N."/>
            <person name="Eloe-Fadrosh E.A."/>
            <person name="Pietrasiak N."/>
        </authorList>
    </citation>
    <scope>NUCLEOTIDE SEQUENCE</scope>
    <source>
        <strain evidence="9">JT2-VF2</strain>
    </source>
</reference>
<dbReference type="GO" id="GO:0008233">
    <property type="term" value="F:peptidase activity"/>
    <property type="evidence" value="ECO:0007669"/>
    <property type="project" value="UniProtKB-KW"/>
</dbReference>
<proteinExistence type="predicted"/>
<evidence type="ECO:0000313" key="10">
    <source>
        <dbReference type="Proteomes" id="UP000715781"/>
    </source>
</evidence>
<gene>
    <name evidence="9" type="primary">crtA</name>
    <name evidence="9" type="ORF">KME32_20520</name>
</gene>
<evidence type="ECO:0000313" key="9">
    <source>
        <dbReference type="EMBL" id="MBW4563482.1"/>
    </source>
</evidence>
<evidence type="ECO:0000256" key="8">
    <source>
        <dbReference type="SAM" id="Phobius"/>
    </source>
</evidence>
<dbReference type="NCBIfam" id="TIGR03763">
    <property type="entry name" value="cyanoexo_CrtA"/>
    <property type="match status" value="1"/>
</dbReference>
<evidence type="ECO:0000256" key="4">
    <source>
        <dbReference type="ARBA" id="ARBA00022692"/>
    </source>
</evidence>
<name>A0A951Q1D3_9NOST</name>
<feature type="transmembrane region" description="Helical" evidence="8">
    <location>
        <begin position="64"/>
        <end position="85"/>
    </location>
</feature>
<evidence type="ECO:0000256" key="6">
    <source>
        <dbReference type="ARBA" id="ARBA00022989"/>
    </source>
</evidence>
<dbReference type="InterPro" id="IPR026392">
    <property type="entry name" value="Exo/Archaeosortase_dom"/>
</dbReference>
<feature type="transmembrane region" description="Helical" evidence="8">
    <location>
        <begin position="254"/>
        <end position="272"/>
    </location>
</feature>
<organism evidence="9 10">
    <name type="scientific">Mojavia pulchra JT2-VF2</name>
    <dbReference type="NCBI Taxonomy" id="287848"/>
    <lineage>
        <taxon>Bacteria</taxon>
        <taxon>Bacillati</taxon>
        <taxon>Cyanobacteriota</taxon>
        <taxon>Cyanophyceae</taxon>
        <taxon>Nostocales</taxon>
        <taxon>Nostocaceae</taxon>
    </lineage>
</organism>
<feature type="transmembrane region" description="Helical" evidence="8">
    <location>
        <begin position="136"/>
        <end position="159"/>
    </location>
</feature>
<comment type="caution">
    <text evidence="9">The sequence shown here is derived from an EMBL/GenBank/DDBJ whole genome shotgun (WGS) entry which is preliminary data.</text>
</comment>
<keyword evidence="4 8" id="KW-0812">Transmembrane</keyword>
<feature type="transmembrane region" description="Helical" evidence="8">
    <location>
        <begin position="211"/>
        <end position="234"/>
    </location>
</feature>
<evidence type="ECO:0000256" key="3">
    <source>
        <dbReference type="ARBA" id="ARBA00022670"/>
    </source>
</evidence>
<dbReference type="EC" id="3.4.22.-" evidence="9"/>
<dbReference type="EMBL" id="JAHHHN010000013">
    <property type="protein sequence ID" value="MBW4563482.1"/>
    <property type="molecule type" value="Genomic_DNA"/>
</dbReference>
<dbReference type="NCBIfam" id="TIGR04178">
    <property type="entry name" value="exo_archaeo"/>
    <property type="match status" value="1"/>
</dbReference>
<evidence type="ECO:0000256" key="7">
    <source>
        <dbReference type="ARBA" id="ARBA00023136"/>
    </source>
</evidence>
<keyword evidence="7 8" id="KW-0472">Membrane</keyword>
<keyword evidence="5 9" id="KW-0378">Hydrolase</keyword>
<accession>A0A951Q1D3</accession>
<dbReference type="Proteomes" id="UP000715781">
    <property type="component" value="Unassembled WGS sequence"/>
</dbReference>
<sequence length="285" mass="31331">MKATTYKTFVLLENIQFWLLGIGASLITIHLSVISRNSSIEVLFINIAFLAFICFSIKEKHYSFNLESGAISSSLGFLLIILVFLNNTVQINFGGLFPFYPLISGLGIALLASGFKGLKQYQTELLALFFLSAHRLLSIVASDISLLTAKFTTSLLWYTGFKVARSGVNIILPTGSIKIYAACAGMSVILNLLSLALLFILIFNLNWKQKIIVPTVAAIFGFVVNGVRVALMAILVAQGDKQAFEYWHLGDGSLIFAMISAILFGSFCWVLLSMNQQKNQNAMES</sequence>
<dbReference type="GO" id="GO:0005886">
    <property type="term" value="C:plasma membrane"/>
    <property type="evidence" value="ECO:0007669"/>
    <property type="project" value="UniProtKB-SubCell"/>
</dbReference>
<evidence type="ECO:0000256" key="1">
    <source>
        <dbReference type="ARBA" id="ARBA00004651"/>
    </source>
</evidence>